<gene>
    <name evidence="3" type="ORF">E4M00_07980</name>
</gene>
<organism evidence="3 4">
    <name type="scientific">Orlajensenia leifsoniae</name>
    <dbReference type="NCBI Taxonomy" id="2561933"/>
    <lineage>
        <taxon>Bacteria</taxon>
        <taxon>Bacillati</taxon>
        <taxon>Actinomycetota</taxon>
        <taxon>Actinomycetes</taxon>
        <taxon>Micrococcales</taxon>
        <taxon>Microbacteriaceae</taxon>
        <taxon>Orlajensenia</taxon>
    </lineage>
</organism>
<dbReference type="Proteomes" id="UP000298127">
    <property type="component" value="Unassembled WGS sequence"/>
</dbReference>
<keyword evidence="2" id="KW-0472">Membrane</keyword>
<dbReference type="Pfam" id="PF19950">
    <property type="entry name" value="DUF6412"/>
    <property type="match status" value="1"/>
</dbReference>
<keyword evidence="2" id="KW-1133">Transmembrane helix</keyword>
<evidence type="ECO:0000256" key="1">
    <source>
        <dbReference type="SAM" id="MobiDB-lite"/>
    </source>
</evidence>
<keyword evidence="4" id="KW-1185">Reference proteome</keyword>
<dbReference type="EMBL" id="SPQZ01000003">
    <property type="protein sequence ID" value="TFV97982.1"/>
    <property type="molecule type" value="Genomic_DNA"/>
</dbReference>
<dbReference type="RefSeq" id="WP_135119997.1">
    <property type="nucleotide sequence ID" value="NZ_SPQZ01000003.1"/>
</dbReference>
<proteinExistence type="predicted"/>
<sequence>MPDRLLKALVLMRASTLLGAAFLVLALAQPGAPTTLVAGAAILATAGLLATVYVALQAAAPELTVGSRSHQHREVLSSMAAPRHPNTAGRPRTRAPSLPETAA</sequence>
<name>A0A4Y9R1T1_9MICO</name>
<feature type="region of interest" description="Disordered" evidence="1">
    <location>
        <begin position="65"/>
        <end position="103"/>
    </location>
</feature>
<reference evidence="3 4" key="1">
    <citation type="journal article" date="2018" name="J. Microbiol.">
        <title>Leifsonia flava sp. nov., a novel actinobacterium isolated from the rhizosphere of Aquilegia viridiflora.</title>
        <authorList>
            <person name="Cai Y."/>
            <person name="Tao W.Z."/>
            <person name="Ma Y.J."/>
            <person name="Cheng J."/>
            <person name="Zhang M.Y."/>
            <person name="Zhang Y.X."/>
        </authorList>
    </citation>
    <scope>NUCLEOTIDE SEQUENCE [LARGE SCALE GENOMIC DNA]</scope>
    <source>
        <strain evidence="3 4">SYP-B2174</strain>
    </source>
</reference>
<dbReference type="AlphaFoldDB" id="A0A4Y9R1T1"/>
<feature type="transmembrane region" description="Helical" evidence="2">
    <location>
        <begin position="38"/>
        <end position="60"/>
    </location>
</feature>
<evidence type="ECO:0000313" key="4">
    <source>
        <dbReference type="Proteomes" id="UP000298127"/>
    </source>
</evidence>
<keyword evidence="2" id="KW-0812">Transmembrane</keyword>
<evidence type="ECO:0000313" key="3">
    <source>
        <dbReference type="EMBL" id="TFV97982.1"/>
    </source>
</evidence>
<dbReference type="InterPro" id="IPR045635">
    <property type="entry name" value="DUF6412"/>
</dbReference>
<protein>
    <submittedName>
        <fullName evidence="3">Uncharacterized protein</fullName>
    </submittedName>
</protein>
<accession>A0A4Y9R1T1</accession>
<comment type="caution">
    <text evidence="3">The sequence shown here is derived from an EMBL/GenBank/DDBJ whole genome shotgun (WGS) entry which is preliminary data.</text>
</comment>
<evidence type="ECO:0000256" key="2">
    <source>
        <dbReference type="SAM" id="Phobius"/>
    </source>
</evidence>